<keyword evidence="9" id="KW-1185">Reference proteome</keyword>
<comment type="subcellular location">
    <subcellularLocation>
        <location evidence="5">Cell membrane</location>
        <topology evidence="5">Multi-pass membrane protein</topology>
    </subcellularLocation>
    <subcellularLocation>
        <location evidence="1">Membrane</location>
        <topology evidence="1">Multi-pass membrane protein</topology>
    </subcellularLocation>
</comment>
<dbReference type="STRING" id="499555.BJL86_3288"/>
<proteinExistence type="inferred from homology"/>
<dbReference type="PANTHER" id="PTHR43759">
    <property type="entry name" value="TREHALOSE TRANSPORT SYSTEM PERMEASE PROTEIN SUGA"/>
    <property type="match status" value="1"/>
</dbReference>
<protein>
    <submittedName>
        <fullName evidence="8">Trehalose/maltose transport system permease protein MalF</fullName>
    </submittedName>
</protein>
<gene>
    <name evidence="8" type="ORF">BJL86_3288</name>
</gene>
<dbReference type="Proteomes" id="UP000186104">
    <property type="component" value="Chromosome"/>
</dbReference>
<evidence type="ECO:0000313" key="8">
    <source>
        <dbReference type="EMBL" id="ANI94047.1"/>
    </source>
</evidence>
<dbReference type="KEGG" id="dtm:BJL86_3288"/>
<keyword evidence="3 5" id="KW-1133">Transmembrane helix</keyword>
<comment type="similarity">
    <text evidence="5">Belongs to the binding-protein-dependent transport system permease family.</text>
</comment>
<evidence type="ECO:0000256" key="4">
    <source>
        <dbReference type="ARBA" id="ARBA00023136"/>
    </source>
</evidence>
<feature type="transmembrane region" description="Helical" evidence="5">
    <location>
        <begin position="251"/>
        <end position="272"/>
    </location>
</feature>
<feature type="domain" description="ABC transmembrane type-1" evidence="7">
    <location>
        <begin position="120"/>
        <end position="330"/>
    </location>
</feature>
<dbReference type="Gene3D" id="1.10.3720.10">
    <property type="entry name" value="MetI-like"/>
    <property type="match status" value="1"/>
</dbReference>
<reference evidence="8 9" key="1">
    <citation type="submission" date="2016-06" db="EMBL/GenBank/DDBJ databases">
        <title>Complete genome sequence of a saline-alkali tolerant type strain Dietzia timorensis ID05-A0528T.</title>
        <authorList>
            <person name="Wu X."/>
        </authorList>
    </citation>
    <scope>NUCLEOTIDE SEQUENCE [LARGE SCALE GENOMIC DNA]</scope>
    <source>
        <strain evidence="8 9">ID05-A0528</strain>
    </source>
</reference>
<evidence type="ECO:0000256" key="1">
    <source>
        <dbReference type="ARBA" id="ARBA00004141"/>
    </source>
</evidence>
<name>A0A173LR90_9ACTN</name>
<feature type="transmembrane region" description="Helical" evidence="5">
    <location>
        <begin position="39"/>
        <end position="57"/>
    </location>
</feature>
<evidence type="ECO:0000256" key="3">
    <source>
        <dbReference type="ARBA" id="ARBA00022989"/>
    </source>
</evidence>
<dbReference type="RefSeq" id="WP_082908256.1">
    <property type="nucleotide sequence ID" value="NZ_CP015961.1"/>
</dbReference>
<evidence type="ECO:0000313" key="9">
    <source>
        <dbReference type="Proteomes" id="UP000186104"/>
    </source>
</evidence>
<evidence type="ECO:0000256" key="2">
    <source>
        <dbReference type="ARBA" id="ARBA00022692"/>
    </source>
</evidence>
<evidence type="ECO:0000256" key="5">
    <source>
        <dbReference type="RuleBase" id="RU363032"/>
    </source>
</evidence>
<dbReference type="GO" id="GO:0005886">
    <property type="term" value="C:plasma membrane"/>
    <property type="evidence" value="ECO:0007669"/>
    <property type="project" value="UniProtKB-SubCell"/>
</dbReference>
<keyword evidence="2 5" id="KW-0812">Transmembrane</keyword>
<evidence type="ECO:0000256" key="6">
    <source>
        <dbReference type="SAM" id="MobiDB-lite"/>
    </source>
</evidence>
<accession>A0A173LR90</accession>
<feature type="transmembrane region" description="Helical" evidence="5">
    <location>
        <begin position="157"/>
        <end position="179"/>
    </location>
</feature>
<dbReference type="InterPro" id="IPR000515">
    <property type="entry name" value="MetI-like"/>
</dbReference>
<feature type="region of interest" description="Disordered" evidence="6">
    <location>
        <begin position="1"/>
        <end position="25"/>
    </location>
</feature>
<dbReference type="Pfam" id="PF00528">
    <property type="entry name" value="BPD_transp_1"/>
    <property type="match status" value="1"/>
</dbReference>
<dbReference type="EMBL" id="CP015961">
    <property type="protein sequence ID" value="ANI94047.1"/>
    <property type="molecule type" value="Genomic_DNA"/>
</dbReference>
<keyword evidence="4 5" id="KW-0472">Membrane</keyword>
<dbReference type="OrthoDB" id="9804439at2"/>
<keyword evidence="5" id="KW-0813">Transport</keyword>
<dbReference type="InterPro" id="IPR052730">
    <property type="entry name" value="Sugar_ABC_transporter"/>
</dbReference>
<organism evidence="8 9">
    <name type="scientific">Dietzia timorensis</name>
    <dbReference type="NCBI Taxonomy" id="499555"/>
    <lineage>
        <taxon>Bacteria</taxon>
        <taxon>Bacillati</taxon>
        <taxon>Actinomycetota</taxon>
        <taxon>Actinomycetes</taxon>
        <taxon>Mycobacteriales</taxon>
        <taxon>Dietziaceae</taxon>
        <taxon>Dietzia</taxon>
    </lineage>
</organism>
<evidence type="ECO:0000259" key="7">
    <source>
        <dbReference type="PROSITE" id="PS50928"/>
    </source>
</evidence>
<sequence>MSTTQTGESEKYPSPESGVRSGADGPIPAPKKKFDWRPVLFVGPAIILLAIIIGYPITRAVYLSFLADRQLDPETGRFVTGGFAGLQHYLYWITQSCTTPTGATQTCAPGSSATDFWPAVRNTALFTIVTVTIETILGFWMAVIMGKNIWGRALLRAAVLVPWAIPTAVTAKLWAFIFADRGIANGILDSLFGTTISWTTDPVYSKVAVIIADIWKTTPFMALLILAGLQMIPGGVYEAARVDGANRWQQFIHITLPLVKPALMVAILFRTLDALRMYDLPVILISGNSNSPTATISQLVVNEIRLGNANNASALSTLIFLLIFVVAFVMVKFLGANVVEESTERPKKKDEVEA</sequence>
<feature type="transmembrane region" description="Helical" evidence="5">
    <location>
        <begin position="124"/>
        <end position="145"/>
    </location>
</feature>
<dbReference type="AlphaFoldDB" id="A0A173LR90"/>
<feature type="transmembrane region" description="Helical" evidence="5">
    <location>
        <begin position="318"/>
        <end position="339"/>
    </location>
</feature>
<dbReference type="GO" id="GO:0055085">
    <property type="term" value="P:transmembrane transport"/>
    <property type="evidence" value="ECO:0007669"/>
    <property type="project" value="InterPro"/>
</dbReference>
<dbReference type="PANTHER" id="PTHR43759:SF1">
    <property type="entry name" value="GLUCOSE IMPORT SYSTEM PERMEASE PROTEIN GLCT"/>
    <property type="match status" value="1"/>
</dbReference>
<dbReference type="PROSITE" id="PS50928">
    <property type="entry name" value="ABC_TM1"/>
    <property type="match status" value="1"/>
</dbReference>
<dbReference type="InterPro" id="IPR035906">
    <property type="entry name" value="MetI-like_sf"/>
</dbReference>
<dbReference type="CDD" id="cd06261">
    <property type="entry name" value="TM_PBP2"/>
    <property type="match status" value="1"/>
</dbReference>
<dbReference type="SUPFAM" id="SSF161098">
    <property type="entry name" value="MetI-like"/>
    <property type="match status" value="1"/>
</dbReference>